<proteinExistence type="predicted"/>
<comment type="caution">
    <text evidence="1">The sequence shown here is derived from an EMBL/GenBank/DDBJ whole genome shotgun (WGS) entry which is preliminary data.</text>
</comment>
<reference evidence="1 2" key="1">
    <citation type="journal article" date="2018" name="Front. Plant Sci.">
        <title>Red Clover (Trifolium pratense) and Zigzag Clover (T. medium) - A Picture of Genomic Similarities and Differences.</title>
        <authorList>
            <person name="Dluhosova J."/>
            <person name="Istvanek J."/>
            <person name="Nedelnik J."/>
            <person name="Repkova J."/>
        </authorList>
    </citation>
    <scope>NUCLEOTIDE SEQUENCE [LARGE SCALE GENOMIC DNA]</scope>
    <source>
        <strain evidence="2">cv. 10/8</strain>
        <tissue evidence="1">Leaf</tissue>
    </source>
</reference>
<accession>A0A392VZT6</accession>
<protein>
    <submittedName>
        <fullName evidence="1">Uncharacterized protein</fullName>
    </submittedName>
</protein>
<name>A0A392VZT6_9FABA</name>
<sequence length="29" mass="3198">MGEDSRNTYNQGRTCVRLGVAIGYSHTNP</sequence>
<dbReference type="Proteomes" id="UP000265520">
    <property type="component" value="Unassembled WGS sequence"/>
</dbReference>
<feature type="non-terminal residue" evidence="1">
    <location>
        <position position="29"/>
    </location>
</feature>
<dbReference type="AlphaFoldDB" id="A0A392VZT6"/>
<organism evidence="1 2">
    <name type="scientific">Trifolium medium</name>
    <dbReference type="NCBI Taxonomy" id="97028"/>
    <lineage>
        <taxon>Eukaryota</taxon>
        <taxon>Viridiplantae</taxon>
        <taxon>Streptophyta</taxon>
        <taxon>Embryophyta</taxon>
        <taxon>Tracheophyta</taxon>
        <taxon>Spermatophyta</taxon>
        <taxon>Magnoliopsida</taxon>
        <taxon>eudicotyledons</taxon>
        <taxon>Gunneridae</taxon>
        <taxon>Pentapetalae</taxon>
        <taxon>rosids</taxon>
        <taxon>fabids</taxon>
        <taxon>Fabales</taxon>
        <taxon>Fabaceae</taxon>
        <taxon>Papilionoideae</taxon>
        <taxon>50 kb inversion clade</taxon>
        <taxon>NPAAA clade</taxon>
        <taxon>Hologalegina</taxon>
        <taxon>IRL clade</taxon>
        <taxon>Trifolieae</taxon>
        <taxon>Trifolium</taxon>
    </lineage>
</organism>
<dbReference type="EMBL" id="LXQA011316432">
    <property type="protein sequence ID" value="MCI92973.1"/>
    <property type="molecule type" value="Genomic_DNA"/>
</dbReference>
<evidence type="ECO:0000313" key="1">
    <source>
        <dbReference type="EMBL" id="MCI92973.1"/>
    </source>
</evidence>
<keyword evidence="2" id="KW-1185">Reference proteome</keyword>
<evidence type="ECO:0000313" key="2">
    <source>
        <dbReference type="Proteomes" id="UP000265520"/>
    </source>
</evidence>